<protein>
    <recommendedName>
        <fullName evidence="14">Bifunctional adenosylcobalamin biosynthesis protein</fullName>
        <ecNumber evidence="14">2.7.1.156</ecNumber>
        <ecNumber evidence="14">2.7.7.62</ecNumber>
    </recommendedName>
</protein>
<dbReference type="GO" id="GO:0009236">
    <property type="term" value="P:cobalamin biosynthetic process"/>
    <property type="evidence" value="ECO:0007669"/>
    <property type="project" value="UniProtKB-UniRule"/>
</dbReference>
<dbReference type="NCBIfam" id="NF004469">
    <property type="entry name" value="PRK05800.1"/>
    <property type="match status" value="1"/>
</dbReference>
<keyword evidence="8 14" id="KW-0169">Cobalamin biosynthesis</keyword>
<dbReference type="EMBL" id="APKE01000026">
    <property type="protein sequence ID" value="KAF0675343.1"/>
    <property type="molecule type" value="Genomic_DNA"/>
</dbReference>
<dbReference type="PIRSF" id="PIRSF006135">
    <property type="entry name" value="CobU"/>
    <property type="match status" value="1"/>
</dbReference>
<dbReference type="CDD" id="cd00544">
    <property type="entry name" value="CobU"/>
    <property type="match status" value="1"/>
</dbReference>
<keyword evidence="13 14" id="KW-0342">GTP-binding</keyword>
<evidence type="ECO:0000256" key="1">
    <source>
        <dbReference type="ARBA" id="ARBA00000312"/>
    </source>
</evidence>
<evidence type="ECO:0000256" key="12">
    <source>
        <dbReference type="ARBA" id="ARBA00022840"/>
    </source>
</evidence>
<evidence type="ECO:0000256" key="15">
    <source>
        <dbReference type="PIRSR" id="PIRSR006135-1"/>
    </source>
</evidence>
<dbReference type="Proteomes" id="UP000698242">
    <property type="component" value="Unassembled WGS sequence"/>
</dbReference>
<dbReference type="PANTHER" id="PTHR34848:SF1">
    <property type="entry name" value="BIFUNCTIONAL ADENOSYLCOBALAMIN BIOSYNTHESIS PROTEIN COBU"/>
    <property type="match status" value="1"/>
</dbReference>
<name>A0A921TC75_9RHOB</name>
<dbReference type="InterPro" id="IPR003203">
    <property type="entry name" value="CobU/CobP"/>
</dbReference>
<feature type="active site" description="GMP-histidine intermediate" evidence="15">
    <location>
        <position position="59"/>
    </location>
</feature>
<dbReference type="SUPFAM" id="SSF52540">
    <property type="entry name" value="P-loop containing nucleoside triphosphate hydrolases"/>
    <property type="match status" value="1"/>
</dbReference>
<evidence type="ECO:0000256" key="11">
    <source>
        <dbReference type="ARBA" id="ARBA00022777"/>
    </source>
</evidence>
<evidence type="ECO:0000256" key="14">
    <source>
        <dbReference type="PIRNR" id="PIRNR006135"/>
    </source>
</evidence>
<dbReference type="EC" id="2.7.7.62" evidence="14"/>
<dbReference type="GO" id="GO:0005524">
    <property type="term" value="F:ATP binding"/>
    <property type="evidence" value="ECO:0007669"/>
    <property type="project" value="UniProtKB-UniRule"/>
</dbReference>
<feature type="binding site" evidence="16">
    <location>
        <position position="71"/>
    </location>
    <ligand>
        <name>GTP</name>
        <dbReference type="ChEBI" id="CHEBI:37565"/>
    </ligand>
</feature>
<feature type="binding site" evidence="16">
    <location>
        <begin position="43"/>
        <end position="45"/>
    </location>
    <ligand>
        <name>GTP</name>
        <dbReference type="ChEBI" id="CHEBI:37565"/>
    </ligand>
</feature>
<evidence type="ECO:0000256" key="9">
    <source>
        <dbReference type="ARBA" id="ARBA00022679"/>
    </source>
</evidence>
<keyword evidence="9 14" id="KW-0808">Transferase</keyword>
<comment type="caution">
    <text evidence="17">The sequence shown here is derived from an EMBL/GenBank/DDBJ whole genome shotgun (WGS) entry which is preliminary data.</text>
</comment>
<keyword evidence="10 14" id="KW-0547">Nucleotide-binding</keyword>
<evidence type="ECO:0000256" key="2">
    <source>
        <dbReference type="ARBA" id="ARBA00000711"/>
    </source>
</evidence>
<dbReference type="EC" id="2.7.1.156" evidence="14"/>
<sequence length="186" mass="19800">MQQRKFPSTLPRLSFVLGGAASGKSDIAERLLARIEGPRLYLATAQGLDAEMRDKIAAHRAARGENWLTQEVPQTLPDAIRAAPAGHAVLADCLTMWLSNLILAERDPDPQFAALAQAIRAAPGPLVLVSNEVGAGIVPDTALGRRFRNAQGRLNRIVAAEADAVIGVMAGLPFALKGRLPREVDA</sequence>
<dbReference type="PANTHER" id="PTHR34848">
    <property type="match status" value="1"/>
</dbReference>
<evidence type="ECO:0000256" key="6">
    <source>
        <dbReference type="ARBA" id="ARBA00005159"/>
    </source>
</evidence>
<proteinExistence type="inferred from homology"/>
<evidence type="ECO:0000256" key="10">
    <source>
        <dbReference type="ARBA" id="ARBA00022741"/>
    </source>
</evidence>
<dbReference type="AlphaFoldDB" id="A0A921TC75"/>
<dbReference type="InterPro" id="IPR027417">
    <property type="entry name" value="P-loop_NTPase"/>
</dbReference>
<keyword evidence="12 14" id="KW-0067">ATP-binding</keyword>
<evidence type="ECO:0000256" key="8">
    <source>
        <dbReference type="ARBA" id="ARBA00022573"/>
    </source>
</evidence>
<comment type="catalytic activity">
    <reaction evidence="2 14">
        <text>adenosylcob(III)inamide phosphate + GTP + H(+) = adenosylcob(III)inamide-GDP + diphosphate</text>
        <dbReference type="Rhea" id="RHEA:22712"/>
        <dbReference type="ChEBI" id="CHEBI:15378"/>
        <dbReference type="ChEBI" id="CHEBI:33019"/>
        <dbReference type="ChEBI" id="CHEBI:37565"/>
        <dbReference type="ChEBI" id="CHEBI:58502"/>
        <dbReference type="ChEBI" id="CHEBI:60487"/>
        <dbReference type="EC" id="2.7.7.62"/>
    </reaction>
</comment>
<evidence type="ECO:0000256" key="16">
    <source>
        <dbReference type="PIRSR" id="PIRSR006135-2"/>
    </source>
</evidence>
<comment type="function">
    <text evidence="4 14">Catalyzes ATP-dependent phosphorylation of adenosylcobinamide and addition of GMP to adenosylcobinamide phosphate.</text>
</comment>
<accession>A0A921TC75</accession>
<comment type="pathway">
    <text evidence="6 14">Cofactor biosynthesis; adenosylcobalamin biosynthesis; adenosylcobalamin from cob(II)yrinate a,c-diamide: step 5/7.</text>
</comment>
<dbReference type="GO" id="GO:0008820">
    <property type="term" value="F:cobinamide phosphate guanylyltransferase activity"/>
    <property type="evidence" value="ECO:0007669"/>
    <property type="project" value="UniProtKB-UniRule"/>
</dbReference>
<evidence type="ECO:0000256" key="4">
    <source>
        <dbReference type="ARBA" id="ARBA00003889"/>
    </source>
</evidence>
<comment type="similarity">
    <text evidence="7 14">Belongs to the CobU/CobP family.</text>
</comment>
<dbReference type="Gene3D" id="3.40.50.300">
    <property type="entry name" value="P-loop containing nucleotide triphosphate hydrolases"/>
    <property type="match status" value="1"/>
</dbReference>
<evidence type="ECO:0000313" key="18">
    <source>
        <dbReference type="Proteomes" id="UP000698242"/>
    </source>
</evidence>
<comment type="catalytic activity">
    <reaction evidence="1 14">
        <text>adenosylcob(III)inamide + ATP = adenosylcob(III)inamide phosphate + ADP + H(+)</text>
        <dbReference type="Rhea" id="RHEA:15769"/>
        <dbReference type="ChEBI" id="CHEBI:2480"/>
        <dbReference type="ChEBI" id="CHEBI:15378"/>
        <dbReference type="ChEBI" id="CHEBI:30616"/>
        <dbReference type="ChEBI" id="CHEBI:58502"/>
        <dbReference type="ChEBI" id="CHEBI:456216"/>
        <dbReference type="EC" id="2.7.1.156"/>
    </reaction>
</comment>
<evidence type="ECO:0000256" key="13">
    <source>
        <dbReference type="ARBA" id="ARBA00023134"/>
    </source>
</evidence>
<feature type="binding site" evidence="16">
    <location>
        <position position="92"/>
    </location>
    <ligand>
        <name>GTP</name>
        <dbReference type="ChEBI" id="CHEBI:37565"/>
    </ligand>
</feature>
<feature type="binding site" evidence="16">
    <location>
        <begin position="60"/>
        <end position="63"/>
    </location>
    <ligand>
        <name>GTP</name>
        <dbReference type="ChEBI" id="CHEBI:37565"/>
    </ligand>
</feature>
<evidence type="ECO:0000256" key="3">
    <source>
        <dbReference type="ARBA" id="ARBA00001522"/>
    </source>
</evidence>
<evidence type="ECO:0000256" key="7">
    <source>
        <dbReference type="ARBA" id="ARBA00007490"/>
    </source>
</evidence>
<keyword evidence="11 14" id="KW-0418">Kinase</keyword>
<comment type="catalytic activity">
    <reaction evidence="3">
        <text>adenosylcob(III)inamide + GTP = adenosylcob(III)inamide phosphate + GDP + H(+)</text>
        <dbReference type="Rhea" id="RHEA:15765"/>
        <dbReference type="ChEBI" id="CHEBI:2480"/>
        <dbReference type="ChEBI" id="CHEBI:15378"/>
        <dbReference type="ChEBI" id="CHEBI:37565"/>
        <dbReference type="ChEBI" id="CHEBI:58189"/>
        <dbReference type="ChEBI" id="CHEBI:58502"/>
        <dbReference type="EC" id="2.7.1.156"/>
    </reaction>
</comment>
<dbReference type="GO" id="GO:0043752">
    <property type="term" value="F:adenosylcobinamide kinase activity"/>
    <property type="evidence" value="ECO:0007669"/>
    <property type="project" value="UniProtKB-EC"/>
</dbReference>
<evidence type="ECO:0000313" key="17">
    <source>
        <dbReference type="EMBL" id="KAF0675343.1"/>
    </source>
</evidence>
<dbReference type="GO" id="GO:0005525">
    <property type="term" value="F:GTP binding"/>
    <property type="evidence" value="ECO:0007669"/>
    <property type="project" value="UniProtKB-UniRule"/>
</dbReference>
<reference evidence="17" key="1">
    <citation type="submission" date="2013-03" db="EMBL/GenBank/DDBJ databases">
        <title>Genome Sequence of the Profundibacterium mesophilum strain KAUST100406-0324T from Red Sea, a novel genus in the family Rhodobacteraceae.</title>
        <authorList>
            <person name="Essack M."/>
            <person name="Alam I."/>
            <person name="Lafi F."/>
            <person name="Alawi W."/>
            <person name="Kamanu F."/>
            <person name="Al-Suwailem A."/>
            <person name="Lee O.O."/>
            <person name="Xu Y."/>
            <person name="Bajic V."/>
            <person name="Qian P.-Y."/>
            <person name="Archer J."/>
        </authorList>
    </citation>
    <scope>NUCLEOTIDE SEQUENCE</scope>
    <source>
        <strain evidence="17">KAUST100406-0324</strain>
    </source>
</reference>
<feature type="binding site" evidence="16">
    <location>
        <begin position="18"/>
        <end position="25"/>
    </location>
    <ligand>
        <name>GTP</name>
        <dbReference type="ChEBI" id="CHEBI:37565"/>
    </ligand>
</feature>
<evidence type="ECO:0000256" key="5">
    <source>
        <dbReference type="ARBA" id="ARBA00004692"/>
    </source>
</evidence>
<gene>
    <name evidence="17" type="primary">cobP</name>
    <name evidence="17" type="ORF">PMES_02233</name>
</gene>
<keyword evidence="18" id="KW-1185">Reference proteome</keyword>
<dbReference type="Pfam" id="PF02283">
    <property type="entry name" value="CobU"/>
    <property type="match status" value="1"/>
</dbReference>
<organism evidence="17 18">
    <name type="scientific">Profundibacterium mesophilum KAUST100406-0324</name>
    <dbReference type="NCBI Taxonomy" id="1037889"/>
    <lineage>
        <taxon>Bacteria</taxon>
        <taxon>Pseudomonadati</taxon>
        <taxon>Pseudomonadota</taxon>
        <taxon>Alphaproteobacteria</taxon>
        <taxon>Rhodobacterales</taxon>
        <taxon>Roseobacteraceae</taxon>
        <taxon>Profundibacterium</taxon>
    </lineage>
</organism>
<comment type="pathway">
    <text evidence="5 14">Cofactor biosynthesis; adenosylcobalamin biosynthesis; adenosylcobalamin from cob(II)yrinate a,c-diamide: step 6/7.</text>
</comment>